<protein>
    <recommendedName>
        <fullName evidence="2">AAA+ ATPase domain-containing protein</fullName>
    </recommendedName>
</protein>
<gene>
    <name evidence="3" type="ORF">LCGC14_1529390</name>
</gene>
<dbReference type="InterPro" id="IPR003593">
    <property type="entry name" value="AAA+_ATPase"/>
</dbReference>
<dbReference type="Gene3D" id="1.10.8.60">
    <property type="match status" value="1"/>
</dbReference>
<dbReference type="GO" id="GO:0006508">
    <property type="term" value="P:proteolysis"/>
    <property type="evidence" value="ECO:0007669"/>
    <property type="project" value="InterPro"/>
</dbReference>
<name>A0A0F9JH27_9ZZZZ</name>
<dbReference type="GO" id="GO:0016887">
    <property type="term" value="F:ATP hydrolysis activity"/>
    <property type="evidence" value="ECO:0007669"/>
    <property type="project" value="InterPro"/>
</dbReference>
<dbReference type="InterPro" id="IPR027417">
    <property type="entry name" value="P-loop_NTPase"/>
</dbReference>
<dbReference type="SUPFAM" id="SSF140990">
    <property type="entry name" value="FtsH protease domain-like"/>
    <property type="match status" value="1"/>
</dbReference>
<feature type="transmembrane region" description="Helical" evidence="1">
    <location>
        <begin position="60"/>
        <end position="83"/>
    </location>
</feature>
<dbReference type="GO" id="GO:0004222">
    <property type="term" value="F:metalloendopeptidase activity"/>
    <property type="evidence" value="ECO:0007669"/>
    <property type="project" value="InterPro"/>
</dbReference>
<accession>A0A0F9JH27</accession>
<dbReference type="Gene3D" id="3.40.50.300">
    <property type="entry name" value="P-loop containing nucleotide triphosphate hydrolases"/>
    <property type="match status" value="1"/>
</dbReference>
<sequence length="591" mass="64747">MTNLKDRLIEQIKGVLNLNYLAAQPMRLVDFLVTKIIVYTSYVLYYPYWIWRNKSIRNLAIWLAILSFLVTEFFGLAVLLSLLGIAANFALSAIMMVGQFLILFTFLSNTKNIELLPGDEGVKNFKDHFYGQGHIKDVVLGTIAMMSLDNKEKMAALGATPPAGAMLTGPPGTGKTLIAQCAASEINVPFIGINGADFNAMFIGVGEMKVKGIARKARKWANQWGGCVVFIDEADSVMMSRGGTEGDENKGFQGGGGIFGGGMGIRSQLLTAMDGTQEPSIRTDLINFFFRFFGIEEMVDGTVFWLGATNRLSVIDGAFLRPGRMDTIIQMDAPDKGSRRKIIQGYLNKIKTDDTVDVQRLTDDSQGITPADISGAVERVAARFTMRDGRDAISQADIEGALLEQIVGIANPIAELDEGQKEQVATHEAGHALVSHILLPKQRITTLSIIRRGKGILGFARSVSPDELYAYPLARICAMIQMTWAGDIACEQIMGERWSGGRGDFDHVDMMMITLARHGYFADRLPLDVMNPFADKDIQKAANSYSENMKAGTRALINEHSTPIKAMRDALLEKGELNSADIYEILGANGL</sequence>
<proteinExistence type="predicted"/>
<evidence type="ECO:0000313" key="3">
    <source>
        <dbReference type="EMBL" id="KKM61671.1"/>
    </source>
</evidence>
<dbReference type="Pfam" id="PF01434">
    <property type="entry name" value="Peptidase_M41"/>
    <property type="match status" value="1"/>
</dbReference>
<keyword evidence="1" id="KW-0472">Membrane</keyword>
<dbReference type="SUPFAM" id="SSF52540">
    <property type="entry name" value="P-loop containing nucleoside triphosphate hydrolases"/>
    <property type="match status" value="1"/>
</dbReference>
<evidence type="ECO:0000259" key="2">
    <source>
        <dbReference type="SMART" id="SM00382"/>
    </source>
</evidence>
<evidence type="ECO:0000256" key="1">
    <source>
        <dbReference type="SAM" id="Phobius"/>
    </source>
</evidence>
<dbReference type="GO" id="GO:0030163">
    <property type="term" value="P:protein catabolic process"/>
    <property type="evidence" value="ECO:0007669"/>
    <property type="project" value="TreeGrafter"/>
</dbReference>
<dbReference type="Pfam" id="PF00004">
    <property type="entry name" value="AAA"/>
    <property type="match status" value="1"/>
</dbReference>
<dbReference type="PANTHER" id="PTHR23076:SF97">
    <property type="entry name" value="ATP-DEPENDENT ZINC METALLOPROTEASE YME1L1"/>
    <property type="match status" value="1"/>
</dbReference>
<dbReference type="GO" id="GO:0005886">
    <property type="term" value="C:plasma membrane"/>
    <property type="evidence" value="ECO:0007669"/>
    <property type="project" value="TreeGrafter"/>
</dbReference>
<dbReference type="AlphaFoldDB" id="A0A0F9JH27"/>
<dbReference type="EMBL" id="LAZR01011438">
    <property type="protein sequence ID" value="KKM61671.1"/>
    <property type="molecule type" value="Genomic_DNA"/>
</dbReference>
<dbReference type="Gene3D" id="1.20.58.760">
    <property type="entry name" value="Peptidase M41"/>
    <property type="match status" value="1"/>
</dbReference>
<feature type="transmembrane region" description="Helical" evidence="1">
    <location>
        <begin position="89"/>
        <end position="107"/>
    </location>
</feature>
<dbReference type="PANTHER" id="PTHR23076">
    <property type="entry name" value="METALLOPROTEASE M41 FTSH"/>
    <property type="match status" value="1"/>
</dbReference>
<feature type="domain" description="AAA+ ATPase" evidence="2">
    <location>
        <begin position="161"/>
        <end position="335"/>
    </location>
</feature>
<reference evidence="3" key="1">
    <citation type="journal article" date="2015" name="Nature">
        <title>Complex archaea that bridge the gap between prokaryotes and eukaryotes.</title>
        <authorList>
            <person name="Spang A."/>
            <person name="Saw J.H."/>
            <person name="Jorgensen S.L."/>
            <person name="Zaremba-Niedzwiedzka K."/>
            <person name="Martijn J."/>
            <person name="Lind A.E."/>
            <person name="van Eijk R."/>
            <person name="Schleper C."/>
            <person name="Guy L."/>
            <person name="Ettema T.J."/>
        </authorList>
    </citation>
    <scope>NUCLEOTIDE SEQUENCE</scope>
</reference>
<dbReference type="InterPro" id="IPR000642">
    <property type="entry name" value="Peptidase_M41"/>
</dbReference>
<dbReference type="GO" id="GO:0004176">
    <property type="term" value="F:ATP-dependent peptidase activity"/>
    <property type="evidence" value="ECO:0007669"/>
    <property type="project" value="InterPro"/>
</dbReference>
<dbReference type="InterPro" id="IPR037219">
    <property type="entry name" value="Peptidase_M41-like"/>
</dbReference>
<keyword evidence="1" id="KW-0812">Transmembrane</keyword>
<comment type="caution">
    <text evidence="3">The sequence shown here is derived from an EMBL/GenBank/DDBJ whole genome shotgun (WGS) entry which is preliminary data.</text>
</comment>
<dbReference type="GO" id="GO:0005524">
    <property type="term" value="F:ATP binding"/>
    <property type="evidence" value="ECO:0007669"/>
    <property type="project" value="InterPro"/>
</dbReference>
<feature type="transmembrane region" description="Helical" evidence="1">
    <location>
        <begin position="28"/>
        <end position="48"/>
    </location>
</feature>
<keyword evidence="1" id="KW-1133">Transmembrane helix</keyword>
<organism evidence="3">
    <name type="scientific">marine sediment metagenome</name>
    <dbReference type="NCBI Taxonomy" id="412755"/>
    <lineage>
        <taxon>unclassified sequences</taxon>
        <taxon>metagenomes</taxon>
        <taxon>ecological metagenomes</taxon>
    </lineage>
</organism>
<dbReference type="SMART" id="SM00382">
    <property type="entry name" value="AAA"/>
    <property type="match status" value="1"/>
</dbReference>
<dbReference type="InterPro" id="IPR003959">
    <property type="entry name" value="ATPase_AAA_core"/>
</dbReference>